<dbReference type="AlphaFoldDB" id="A0A7W8A3J8"/>
<sequence>MIREPEPQPQPGDSLVYTPPVEPVLVPAQPGPVEPPFPPLPPVEKVPFAARAKPVLSAAASVWRRVSALLIWAVKVTARLIAVVLLLHAAFSIFKANAANTWYQVVDSLAGTLSLGLTSLFDLADVRWEALVNHGLAAAVWLVAGSVAAGLLRRLTP</sequence>
<organism evidence="2 3">
    <name type="scientific">Nonomuraea endophytica</name>
    <dbReference type="NCBI Taxonomy" id="714136"/>
    <lineage>
        <taxon>Bacteria</taxon>
        <taxon>Bacillati</taxon>
        <taxon>Actinomycetota</taxon>
        <taxon>Actinomycetes</taxon>
        <taxon>Streptosporangiales</taxon>
        <taxon>Streptosporangiaceae</taxon>
        <taxon>Nonomuraea</taxon>
    </lineage>
</organism>
<name>A0A7W8A3J8_9ACTN</name>
<dbReference type="RefSeq" id="WP_184962635.1">
    <property type="nucleotide sequence ID" value="NZ_JACHIN010000004.1"/>
</dbReference>
<comment type="caution">
    <text evidence="2">The sequence shown here is derived from an EMBL/GenBank/DDBJ whole genome shotgun (WGS) entry which is preliminary data.</text>
</comment>
<reference evidence="2 3" key="1">
    <citation type="submission" date="2020-08" db="EMBL/GenBank/DDBJ databases">
        <title>Genomic Encyclopedia of Type Strains, Phase IV (KMG-IV): sequencing the most valuable type-strain genomes for metagenomic binning, comparative biology and taxonomic classification.</title>
        <authorList>
            <person name="Goeker M."/>
        </authorList>
    </citation>
    <scope>NUCLEOTIDE SEQUENCE [LARGE SCALE GENOMIC DNA]</scope>
    <source>
        <strain evidence="2 3">DSM 45385</strain>
    </source>
</reference>
<keyword evidence="3" id="KW-1185">Reference proteome</keyword>
<dbReference type="EMBL" id="JACHIN010000004">
    <property type="protein sequence ID" value="MBB5078170.1"/>
    <property type="molecule type" value="Genomic_DNA"/>
</dbReference>
<keyword evidence="1" id="KW-1133">Transmembrane helix</keyword>
<feature type="transmembrane region" description="Helical" evidence="1">
    <location>
        <begin position="131"/>
        <end position="152"/>
    </location>
</feature>
<gene>
    <name evidence="2" type="ORF">HNR40_003645</name>
</gene>
<feature type="transmembrane region" description="Helical" evidence="1">
    <location>
        <begin position="69"/>
        <end position="94"/>
    </location>
</feature>
<keyword evidence="1" id="KW-0472">Membrane</keyword>
<accession>A0A7W8A3J8</accession>
<evidence type="ECO:0000313" key="3">
    <source>
        <dbReference type="Proteomes" id="UP000568380"/>
    </source>
</evidence>
<dbReference type="Proteomes" id="UP000568380">
    <property type="component" value="Unassembled WGS sequence"/>
</dbReference>
<keyword evidence="1" id="KW-0812">Transmembrane</keyword>
<evidence type="ECO:0000256" key="1">
    <source>
        <dbReference type="SAM" id="Phobius"/>
    </source>
</evidence>
<proteinExistence type="predicted"/>
<evidence type="ECO:0000313" key="2">
    <source>
        <dbReference type="EMBL" id="MBB5078170.1"/>
    </source>
</evidence>
<protein>
    <submittedName>
        <fullName evidence="2">Uncharacterized protein</fullName>
    </submittedName>
</protein>